<evidence type="ECO:0000313" key="3">
    <source>
        <dbReference type="EMBL" id="KDN81321.1"/>
    </source>
</evidence>
<name>A0A066YTA3_9ACTN</name>
<keyword evidence="2" id="KW-0472">Membrane</keyword>
<dbReference type="RefSeq" id="WP_208866011.1">
    <property type="nucleotide sequence ID" value="NZ_KK853997.1"/>
</dbReference>
<dbReference type="eggNOG" id="ENOG5033XRJ">
    <property type="taxonomic scope" value="Bacteria"/>
</dbReference>
<gene>
    <name evidence="3" type="ORF">KCH_69530</name>
</gene>
<dbReference type="AlphaFoldDB" id="A0A066YTA3"/>
<keyword evidence="2" id="KW-0812">Transmembrane</keyword>
<protein>
    <submittedName>
        <fullName evidence="3">Uncharacterized protein</fullName>
    </submittedName>
</protein>
<dbReference type="EMBL" id="JNBY01000148">
    <property type="protein sequence ID" value="KDN81321.1"/>
    <property type="molecule type" value="Genomic_DNA"/>
</dbReference>
<keyword evidence="4" id="KW-1185">Reference proteome</keyword>
<comment type="caution">
    <text evidence="3">The sequence shown here is derived from an EMBL/GenBank/DDBJ whole genome shotgun (WGS) entry which is preliminary data.</text>
</comment>
<proteinExistence type="predicted"/>
<feature type="transmembrane region" description="Helical" evidence="2">
    <location>
        <begin position="68"/>
        <end position="90"/>
    </location>
</feature>
<feature type="region of interest" description="Disordered" evidence="1">
    <location>
        <begin position="1"/>
        <end position="58"/>
    </location>
</feature>
<feature type="transmembrane region" description="Helical" evidence="2">
    <location>
        <begin position="96"/>
        <end position="115"/>
    </location>
</feature>
<dbReference type="HOGENOM" id="CLU_2023622_0_0_11"/>
<evidence type="ECO:0000256" key="1">
    <source>
        <dbReference type="SAM" id="MobiDB-lite"/>
    </source>
</evidence>
<sequence length="122" mass="13134">MSVPEGHFPEGYHPGSDEPRLNRPVHDRYPQIRPTSGYADARVTATGPGPGAGTDQQPERSAILTARVALAATVVIGQLWALTVATDAWMRGNTGTAWWATGFSAASFLVVLLAWRISPHDR</sequence>
<evidence type="ECO:0000313" key="4">
    <source>
        <dbReference type="Proteomes" id="UP000027178"/>
    </source>
</evidence>
<keyword evidence="2" id="KW-1133">Transmembrane helix</keyword>
<dbReference type="Proteomes" id="UP000027178">
    <property type="component" value="Unassembled WGS sequence"/>
</dbReference>
<accession>A0A066YTA3</accession>
<organism evidence="3 4">
    <name type="scientific">Kitasatospora cheerisanensis KCTC 2395</name>
    <dbReference type="NCBI Taxonomy" id="1348663"/>
    <lineage>
        <taxon>Bacteria</taxon>
        <taxon>Bacillati</taxon>
        <taxon>Actinomycetota</taxon>
        <taxon>Actinomycetes</taxon>
        <taxon>Kitasatosporales</taxon>
        <taxon>Streptomycetaceae</taxon>
        <taxon>Kitasatospora</taxon>
    </lineage>
</organism>
<feature type="compositionally biased region" description="Basic and acidic residues" evidence="1">
    <location>
        <begin position="7"/>
        <end position="30"/>
    </location>
</feature>
<evidence type="ECO:0000256" key="2">
    <source>
        <dbReference type="SAM" id="Phobius"/>
    </source>
</evidence>
<reference evidence="3 4" key="1">
    <citation type="submission" date="2014-05" db="EMBL/GenBank/DDBJ databases">
        <title>Draft Genome Sequence of Kitasatospora cheerisanensis KCTC 2395.</title>
        <authorList>
            <person name="Nam D.H."/>
        </authorList>
    </citation>
    <scope>NUCLEOTIDE SEQUENCE [LARGE SCALE GENOMIC DNA]</scope>
    <source>
        <strain evidence="3 4">KCTC 2395</strain>
    </source>
</reference>
<dbReference type="PATRIC" id="fig|1348663.4.peg.6729"/>